<evidence type="ECO:0000313" key="2">
    <source>
        <dbReference type="Proteomes" id="UP000326202"/>
    </source>
</evidence>
<sequence>MRRREMLKLSVAILAAGLSYDSASVRADDALVLHKDPACGCCTGHADYLRAHGFAVTVVETPDLDSLRRQHGVPEALAGCHTILADGYVIEGHVPVEPIRRLLSERPDIVGIALAGMPMGSPGMGGEKTAPFVIYRIEREAGADAPKVFAIE</sequence>
<name>A0A5J6MNR1_9PROT</name>
<dbReference type="OrthoDB" id="14727at2"/>
<evidence type="ECO:0000313" key="1">
    <source>
        <dbReference type="EMBL" id="QEX18871.1"/>
    </source>
</evidence>
<organism evidence="1 2">
    <name type="scientific">Hypericibacter terrae</name>
    <dbReference type="NCBI Taxonomy" id="2602015"/>
    <lineage>
        <taxon>Bacteria</taxon>
        <taxon>Pseudomonadati</taxon>
        <taxon>Pseudomonadota</taxon>
        <taxon>Alphaproteobacteria</taxon>
        <taxon>Rhodospirillales</taxon>
        <taxon>Dongiaceae</taxon>
        <taxon>Hypericibacter</taxon>
    </lineage>
</organism>
<dbReference type="Pfam" id="PF04214">
    <property type="entry name" value="DUF411"/>
    <property type="match status" value="1"/>
</dbReference>
<proteinExistence type="predicted"/>
<reference evidence="1 2" key="1">
    <citation type="submission" date="2019-08" db="EMBL/GenBank/DDBJ databases">
        <title>Hyperibacter terrae gen. nov., sp. nov. and Hyperibacter viscosus sp. nov., two new members in the family Rhodospirillaceae isolated from the rhizosphere of Hypericum perforatum.</title>
        <authorList>
            <person name="Noviana Z."/>
        </authorList>
    </citation>
    <scope>NUCLEOTIDE SEQUENCE [LARGE SCALE GENOMIC DNA]</scope>
    <source>
        <strain evidence="1 2">R5913</strain>
    </source>
</reference>
<dbReference type="EMBL" id="CP042906">
    <property type="protein sequence ID" value="QEX18871.1"/>
    <property type="molecule type" value="Genomic_DNA"/>
</dbReference>
<keyword evidence="2" id="KW-1185">Reference proteome</keyword>
<dbReference type="Proteomes" id="UP000326202">
    <property type="component" value="Chromosome"/>
</dbReference>
<protein>
    <recommendedName>
        <fullName evidence="3">Metal-binding protein</fullName>
    </recommendedName>
</protein>
<dbReference type="AlphaFoldDB" id="A0A5J6MNR1"/>
<accession>A0A5J6MNR1</accession>
<dbReference type="InterPro" id="IPR007332">
    <property type="entry name" value="DUF411"/>
</dbReference>
<evidence type="ECO:0008006" key="3">
    <source>
        <dbReference type="Google" id="ProtNLM"/>
    </source>
</evidence>
<dbReference type="KEGG" id="htq:FRZ44_41820"/>
<gene>
    <name evidence="1" type="ORF">FRZ44_41820</name>
</gene>